<evidence type="ECO:0000313" key="2">
    <source>
        <dbReference type="Proteomes" id="UP001221757"/>
    </source>
</evidence>
<keyword evidence="2" id="KW-1185">Reference proteome</keyword>
<evidence type="ECO:0008006" key="3">
    <source>
        <dbReference type="Google" id="ProtNLM"/>
    </source>
</evidence>
<name>A0AAD7G8S2_MYCRO</name>
<sequence length="362" mass="40652">MDKTLTREGILSVLLLPGETFVLAEYPEKVLLATIKYFGGCPCPRCFVEKSQIPEMGTKADMRRRKHVREDNKPWRDKIDTVRQWIFGKGGSVTGEHVNRNLKSKSWVPLRNAFSKLTAFGFNLFSMFVPDLLHEVELGVVKSLFIHTLRILQAYASDAIGKLDERRFHATVSEMKKLAAHDFEDILQCLLPVLEGLLPEPHNGILLDLWFTLATWHADAKLRIHSSSTVQRFTSATTELDATATAKTAEDRGDQSETLAVPAAPLPATPNPIVETLQPQDDELPRTHPCLHHHISESKRTPLDVYGFPALMAGDPAVEGFLPKLRSHLLSRILKLLYDGDETQFSPQELLDVTFEASVKKD</sequence>
<dbReference type="AlphaFoldDB" id="A0AAD7G8S2"/>
<comment type="caution">
    <text evidence="1">The sequence shown here is derived from an EMBL/GenBank/DDBJ whole genome shotgun (WGS) entry which is preliminary data.</text>
</comment>
<reference evidence="1" key="1">
    <citation type="submission" date="2023-03" db="EMBL/GenBank/DDBJ databases">
        <title>Massive genome expansion in bonnet fungi (Mycena s.s.) driven by repeated elements and novel gene families across ecological guilds.</title>
        <authorList>
            <consortium name="Lawrence Berkeley National Laboratory"/>
            <person name="Harder C.B."/>
            <person name="Miyauchi S."/>
            <person name="Viragh M."/>
            <person name="Kuo A."/>
            <person name="Thoen E."/>
            <person name="Andreopoulos B."/>
            <person name="Lu D."/>
            <person name="Skrede I."/>
            <person name="Drula E."/>
            <person name="Henrissat B."/>
            <person name="Morin E."/>
            <person name="Kohler A."/>
            <person name="Barry K."/>
            <person name="LaButti K."/>
            <person name="Morin E."/>
            <person name="Salamov A."/>
            <person name="Lipzen A."/>
            <person name="Mereny Z."/>
            <person name="Hegedus B."/>
            <person name="Baldrian P."/>
            <person name="Stursova M."/>
            <person name="Weitz H."/>
            <person name="Taylor A."/>
            <person name="Grigoriev I.V."/>
            <person name="Nagy L.G."/>
            <person name="Martin F."/>
            <person name="Kauserud H."/>
        </authorList>
    </citation>
    <scope>NUCLEOTIDE SEQUENCE</scope>
    <source>
        <strain evidence="1">CBHHK067</strain>
    </source>
</reference>
<organism evidence="1 2">
    <name type="scientific">Mycena rosella</name>
    <name type="common">Pink bonnet</name>
    <name type="synonym">Agaricus rosellus</name>
    <dbReference type="NCBI Taxonomy" id="1033263"/>
    <lineage>
        <taxon>Eukaryota</taxon>
        <taxon>Fungi</taxon>
        <taxon>Dikarya</taxon>
        <taxon>Basidiomycota</taxon>
        <taxon>Agaricomycotina</taxon>
        <taxon>Agaricomycetes</taxon>
        <taxon>Agaricomycetidae</taxon>
        <taxon>Agaricales</taxon>
        <taxon>Marasmiineae</taxon>
        <taxon>Mycenaceae</taxon>
        <taxon>Mycena</taxon>
    </lineage>
</organism>
<dbReference type="EMBL" id="JARKIE010000135">
    <property type="protein sequence ID" value="KAJ7678394.1"/>
    <property type="molecule type" value="Genomic_DNA"/>
</dbReference>
<proteinExistence type="predicted"/>
<accession>A0AAD7G8S2</accession>
<gene>
    <name evidence="1" type="ORF">B0H17DRAFT_1206848</name>
</gene>
<evidence type="ECO:0000313" key="1">
    <source>
        <dbReference type="EMBL" id="KAJ7678394.1"/>
    </source>
</evidence>
<protein>
    <recommendedName>
        <fullName evidence="3">Transposase</fullName>
    </recommendedName>
</protein>
<dbReference type="Proteomes" id="UP001221757">
    <property type="component" value="Unassembled WGS sequence"/>
</dbReference>